<keyword evidence="1" id="KW-0812">Transmembrane</keyword>
<dbReference type="RefSeq" id="XP_028463699.1">
    <property type="nucleotide sequence ID" value="XM_028613608.1"/>
</dbReference>
<name>A0A3N2PN14_SODAK</name>
<dbReference type="GeneID" id="39582086"/>
<keyword evidence="1" id="KW-1133">Transmembrane helix</keyword>
<proteinExistence type="predicted"/>
<evidence type="ECO:0000313" key="2">
    <source>
        <dbReference type="EMBL" id="ROT35893.1"/>
    </source>
</evidence>
<reference evidence="2 3" key="1">
    <citation type="journal article" date="2018" name="Mol. Ecol.">
        <title>The obligate alkalophilic soda-lake fungus Sodiomyces alkalinus has shifted to a protein diet.</title>
        <authorList>
            <person name="Grum-Grzhimaylo A.A."/>
            <person name="Falkoski D.L."/>
            <person name="van den Heuvel J."/>
            <person name="Valero-Jimenez C.A."/>
            <person name="Min B."/>
            <person name="Choi I.G."/>
            <person name="Lipzen A."/>
            <person name="Daum C.G."/>
            <person name="Aanen D.K."/>
            <person name="Tsang A."/>
            <person name="Henrissat B."/>
            <person name="Bilanenko E.N."/>
            <person name="de Vries R.P."/>
            <person name="van Kan J.A.L."/>
            <person name="Grigoriev I.V."/>
            <person name="Debets A.J.M."/>
        </authorList>
    </citation>
    <scope>NUCLEOTIDE SEQUENCE [LARGE SCALE GENOMIC DNA]</scope>
    <source>
        <strain evidence="2 3">F11</strain>
    </source>
</reference>
<keyword evidence="3" id="KW-1185">Reference proteome</keyword>
<feature type="transmembrane region" description="Helical" evidence="1">
    <location>
        <begin position="31"/>
        <end position="55"/>
    </location>
</feature>
<feature type="transmembrane region" description="Helical" evidence="1">
    <location>
        <begin position="497"/>
        <end position="520"/>
    </location>
</feature>
<protein>
    <submittedName>
        <fullName evidence="2">Uncharacterized protein</fullName>
    </submittedName>
</protein>
<accession>A0A3N2PN14</accession>
<dbReference type="AlphaFoldDB" id="A0A3N2PN14"/>
<keyword evidence="1" id="KW-0472">Membrane</keyword>
<sequence>MGSFPDQGEKGLSQNDALVRYRKKTPAVSRCCVIVLAIEFLIVIALGVGLIISAFPMTPASTSTVTEDLDVAQLMVRALNAGNHTYGFPNATRATHFPHGTGNPVEVVTLTSTLNQIKTVTAAPFDEVETQTTSTRLNTTVITGQVMETVVGSTVTHHGDISLTSAISVVIATVTVTEDQIPSPTETAILSANPANATISGTGQETWSDTTVTFTPTVTLTRTVTEDHPLVKSNTTGSGVVSTIESTTTVVGSTSTIHITRDNTVYTTLMPQSTEHPDDESELSGTVYITVTQTVTPTATEAKTTGIFKPFGQDKEPSTVTSTMTDCSTEVGVLEAPEVNTEVTTPVIGGYTTTVGVEVTVTVHPANQTSPRSETVTFTTPVTYIPPSDVVAVTEHHTITHTEMVTRTILATVNGSVIEQETAEAELSQELVTITRTVTLTGASDHAVTPVPVFPRANGTTITTLLSTGTSGPAMSFSNATTTTAVLVSGGEKRAELFGVGVGGGAYFSSIVIVAAAALLL</sequence>
<evidence type="ECO:0000256" key="1">
    <source>
        <dbReference type="SAM" id="Phobius"/>
    </source>
</evidence>
<gene>
    <name evidence="2" type="ORF">SODALDRAFT_352764</name>
</gene>
<evidence type="ECO:0000313" key="3">
    <source>
        <dbReference type="Proteomes" id="UP000272025"/>
    </source>
</evidence>
<dbReference type="Proteomes" id="UP000272025">
    <property type="component" value="Unassembled WGS sequence"/>
</dbReference>
<dbReference type="EMBL" id="ML119060">
    <property type="protein sequence ID" value="ROT35893.1"/>
    <property type="molecule type" value="Genomic_DNA"/>
</dbReference>
<organism evidence="2 3">
    <name type="scientific">Sodiomyces alkalinus (strain CBS 110278 / VKM F-3762 / F11)</name>
    <name type="common">Alkaliphilic filamentous fungus</name>
    <dbReference type="NCBI Taxonomy" id="1314773"/>
    <lineage>
        <taxon>Eukaryota</taxon>
        <taxon>Fungi</taxon>
        <taxon>Dikarya</taxon>
        <taxon>Ascomycota</taxon>
        <taxon>Pezizomycotina</taxon>
        <taxon>Sordariomycetes</taxon>
        <taxon>Hypocreomycetidae</taxon>
        <taxon>Glomerellales</taxon>
        <taxon>Plectosphaerellaceae</taxon>
        <taxon>Sodiomyces</taxon>
    </lineage>
</organism>
<dbReference type="STRING" id="1314773.A0A3N2PN14"/>